<protein>
    <submittedName>
        <fullName evidence="2">Uncharacterized protein</fullName>
    </submittedName>
</protein>
<feature type="transmembrane region" description="Helical" evidence="1">
    <location>
        <begin position="102"/>
        <end position="122"/>
    </location>
</feature>
<comment type="caution">
    <text evidence="2">The sequence shown here is derived from an EMBL/GenBank/DDBJ whole genome shotgun (WGS) entry which is preliminary data.</text>
</comment>
<dbReference type="EMBL" id="RXHI01000006">
    <property type="protein sequence ID" value="RUA22935.1"/>
    <property type="molecule type" value="Genomic_DNA"/>
</dbReference>
<proteinExistence type="predicted"/>
<sequence length="147" mass="16410">MRRIKEQYGDDRQKMSGDEVHRRRGQILWVAIPIWSRCRCSSLFTDAHDPWSCITHPSCSGSRICSVEDVLHPAPILMGVVNSCSSCSIQARGPSGGRGAEVVFAFFFLWFPATACVICWVGRTIFDRPAVRDHAKIESDPEVSARA</sequence>
<keyword evidence="1" id="KW-0472">Membrane</keyword>
<gene>
    <name evidence="2" type="ORF">DSL92_02415</name>
</gene>
<reference evidence="2" key="1">
    <citation type="submission" date="2018-12" db="EMBL/GenBank/DDBJ databases">
        <authorList>
            <person name="Jadhav K."/>
            <person name="Kushwaha B."/>
            <person name="Jadhav I."/>
        </authorList>
    </citation>
    <scope>NUCLEOTIDE SEQUENCE [LARGE SCALE GENOMIC DNA]</scope>
    <source>
        <strain evidence="2">SBS 10</strain>
    </source>
</reference>
<dbReference type="AlphaFoldDB" id="A0A432JLC3"/>
<organism evidence="2">
    <name type="scientific">Billgrantia gudaonensis</name>
    <dbReference type="NCBI Taxonomy" id="376427"/>
    <lineage>
        <taxon>Bacteria</taxon>
        <taxon>Pseudomonadati</taxon>
        <taxon>Pseudomonadota</taxon>
        <taxon>Gammaproteobacteria</taxon>
        <taxon>Oceanospirillales</taxon>
        <taxon>Halomonadaceae</taxon>
        <taxon>Billgrantia</taxon>
    </lineage>
</organism>
<name>A0A432JLC3_9GAMM</name>
<keyword evidence="1" id="KW-0812">Transmembrane</keyword>
<keyword evidence="1" id="KW-1133">Transmembrane helix</keyword>
<evidence type="ECO:0000313" key="2">
    <source>
        <dbReference type="EMBL" id="RUA22935.1"/>
    </source>
</evidence>
<evidence type="ECO:0000256" key="1">
    <source>
        <dbReference type="SAM" id="Phobius"/>
    </source>
</evidence>
<accession>A0A432JLC3</accession>